<dbReference type="AlphaFoldDB" id="A0A0A8ZH43"/>
<reference evidence="1" key="1">
    <citation type="submission" date="2014-09" db="EMBL/GenBank/DDBJ databases">
        <authorList>
            <person name="Magalhaes I.L.F."/>
            <person name="Oliveira U."/>
            <person name="Santos F.R."/>
            <person name="Vidigal T.H.D.A."/>
            <person name="Brescovit A.D."/>
            <person name="Santos A.J."/>
        </authorList>
    </citation>
    <scope>NUCLEOTIDE SEQUENCE</scope>
    <source>
        <tissue evidence="1">Shoot tissue taken approximately 20 cm above the soil surface</tissue>
    </source>
</reference>
<evidence type="ECO:0000313" key="1">
    <source>
        <dbReference type="EMBL" id="JAD36060.1"/>
    </source>
</evidence>
<dbReference type="EMBL" id="GBRH01261835">
    <property type="protein sequence ID" value="JAD36060.1"/>
    <property type="molecule type" value="Transcribed_RNA"/>
</dbReference>
<protein>
    <submittedName>
        <fullName evidence="1">Uncharacterized protein</fullName>
    </submittedName>
</protein>
<accession>A0A0A8ZH43</accession>
<proteinExistence type="predicted"/>
<name>A0A0A8ZH43_ARUDO</name>
<sequence>MVSQLRHEGWGHSSFDITGEQEMGAVVVHVAGKTDEHAWRGTSLDSLRN</sequence>
<reference evidence="1" key="2">
    <citation type="journal article" date="2015" name="Data Brief">
        <title>Shoot transcriptome of the giant reed, Arundo donax.</title>
        <authorList>
            <person name="Barrero R.A."/>
            <person name="Guerrero F.D."/>
            <person name="Moolhuijzen P."/>
            <person name="Goolsby J.A."/>
            <person name="Tidwell J."/>
            <person name="Bellgard S.E."/>
            <person name="Bellgard M.I."/>
        </authorList>
    </citation>
    <scope>NUCLEOTIDE SEQUENCE</scope>
    <source>
        <tissue evidence="1">Shoot tissue taken approximately 20 cm above the soil surface</tissue>
    </source>
</reference>
<organism evidence="1">
    <name type="scientific">Arundo donax</name>
    <name type="common">Giant reed</name>
    <name type="synonym">Donax arundinaceus</name>
    <dbReference type="NCBI Taxonomy" id="35708"/>
    <lineage>
        <taxon>Eukaryota</taxon>
        <taxon>Viridiplantae</taxon>
        <taxon>Streptophyta</taxon>
        <taxon>Embryophyta</taxon>
        <taxon>Tracheophyta</taxon>
        <taxon>Spermatophyta</taxon>
        <taxon>Magnoliopsida</taxon>
        <taxon>Liliopsida</taxon>
        <taxon>Poales</taxon>
        <taxon>Poaceae</taxon>
        <taxon>PACMAD clade</taxon>
        <taxon>Arundinoideae</taxon>
        <taxon>Arundineae</taxon>
        <taxon>Arundo</taxon>
    </lineage>
</organism>